<name>A0A0B6ZSL9_9EUPU</name>
<protein>
    <submittedName>
        <fullName evidence="2">Uncharacterized protein</fullName>
    </submittedName>
</protein>
<sequence length="134" mass="15279">QKLYETSRTKQRGRGRRKPEVEIYVPRALRAATKHESKSAGIQTSDGPENLPLEAQEKSKSVYCDNLMNTNSLPSQHSPPQSSVFYEELPACISHSHIPHQEYQPYSNSESYMPSQSNFQTVLQHDLATKKVKY</sequence>
<dbReference type="AlphaFoldDB" id="A0A0B6ZSL9"/>
<gene>
    <name evidence="2" type="primary">ORF75793</name>
</gene>
<feature type="non-terminal residue" evidence="2">
    <location>
        <position position="134"/>
    </location>
</feature>
<accession>A0A0B6ZSL9</accession>
<organism evidence="2">
    <name type="scientific">Arion vulgaris</name>
    <dbReference type="NCBI Taxonomy" id="1028688"/>
    <lineage>
        <taxon>Eukaryota</taxon>
        <taxon>Metazoa</taxon>
        <taxon>Spiralia</taxon>
        <taxon>Lophotrochozoa</taxon>
        <taxon>Mollusca</taxon>
        <taxon>Gastropoda</taxon>
        <taxon>Heterobranchia</taxon>
        <taxon>Euthyneura</taxon>
        <taxon>Panpulmonata</taxon>
        <taxon>Eupulmonata</taxon>
        <taxon>Stylommatophora</taxon>
        <taxon>Helicina</taxon>
        <taxon>Arionoidea</taxon>
        <taxon>Arionidae</taxon>
        <taxon>Arion</taxon>
    </lineage>
</organism>
<evidence type="ECO:0000313" key="2">
    <source>
        <dbReference type="EMBL" id="CEK70826.1"/>
    </source>
</evidence>
<dbReference type="EMBL" id="HACG01023961">
    <property type="protein sequence ID" value="CEK70826.1"/>
    <property type="molecule type" value="Transcribed_RNA"/>
</dbReference>
<evidence type="ECO:0000256" key="1">
    <source>
        <dbReference type="SAM" id="MobiDB-lite"/>
    </source>
</evidence>
<reference evidence="2" key="1">
    <citation type="submission" date="2014-12" db="EMBL/GenBank/DDBJ databases">
        <title>Insight into the proteome of Arion vulgaris.</title>
        <authorList>
            <person name="Aradska J."/>
            <person name="Bulat T."/>
            <person name="Smidak R."/>
            <person name="Sarate P."/>
            <person name="Gangsoo J."/>
            <person name="Sialana F."/>
            <person name="Bilban M."/>
            <person name="Lubec G."/>
        </authorList>
    </citation>
    <scope>NUCLEOTIDE SEQUENCE</scope>
    <source>
        <tissue evidence="2">Skin</tissue>
    </source>
</reference>
<proteinExistence type="predicted"/>
<feature type="non-terminal residue" evidence="2">
    <location>
        <position position="1"/>
    </location>
</feature>
<feature type="region of interest" description="Disordered" evidence="1">
    <location>
        <begin position="1"/>
        <end position="58"/>
    </location>
</feature>